<proteinExistence type="predicted"/>
<evidence type="ECO:0000313" key="1">
    <source>
        <dbReference type="EMBL" id="OQB41682.1"/>
    </source>
</evidence>
<sequence>MKINNSCDLVLFDLYNYDIVSCNYNILNKLSIHILTDHNNKLQRNIEIGNMQKQNPELSQFFKKITKSIIDEYILKNVLRKEDIICRQYDGLILRKKLIDTKSIDIDLPLRNVFEKFIISIDRKSFIAYSEKEDKLEVKGVSEKYPAIENQYKKLISINFSNKKSIFSSLEKIKNYFFTAQDKNLFMIPTKDPKKYYVHFMGIGETEISNTIIKLISCDEIDRKKYFEKYMSSFVKSIVLSCF</sequence>
<comment type="caution">
    <text evidence="1">The sequence shown here is derived from an EMBL/GenBank/DDBJ whole genome shotgun (WGS) entry which is preliminary data.</text>
</comment>
<reference evidence="1" key="1">
    <citation type="submission" date="2017-02" db="EMBL/GenBank/DDBJ databases">
        <title>Delving into the versatile metabolic prowess of the omnipresent phylum Bacteroidetes.</title>
        <authorList>
            <person name="Nobu M.K."/>
            <person name="Mei R."/>
            <person name="Narihiro T."/>
            <person name="Kuroda K."/>
            <person name="Liu W.-T."/>
        </authorList>
    </citation>
    <scope>NUCLEOTIDE SEQUENCE</scope>
    <source>
        <strain evidence="1">ADurb.Bin160</strain>
    </source>
</reference>
<dbReference type="AlphaFoldDB" id="A0A1V5ZNS0"/>
<dbReference type="EMBL" id="MWDB01000012">
    <property type="protein sequence ID" value="OQB41682.1"/>
    <property type="molecule type" value="Genomic_DNA"/>
</dbReference>
<name>A0A1V5ZNS0_9BACT</name>
<gene>
    <name evidence="1" type="ORF">BWY04_00678</name>
</gene>
<protein>
    <submittedName>
        <fullName evidence="1">Uncharacterized protein</fullName>
    </submittedName>
</protein>
<accession>A0A1V5ZNS0</accession>
<dbReference type="Proteomes" id="UP000485621">
    <property type="component" value="Unassembled WGS sequence"/>
</dbReference>
<organism evidence="1">
    <name type="scientific">candidate division CPR1 bacterium ADurb.Bin160</name>
    <dbReference type="NCBI Taxonomy" id="1852826"/>
    <lineage>
        <taxon>Bacteria</taxon>
        <taxon>candidate division CPR1</taxon>
    </lineage>
</organism>